<evidence type="ECO:0000313" key="1">
    <source>
        <dbReference type="EMBL" id="CRK89053.1"/>
    </source>
</evidence>
<accession>A0A1J1HLY6</accession>
<evidence type="ECO:0000313" key="2">
    <source>
        <dbReference type="Proteomes" id="UP000183832"/>
    </source>
</evidence>
<name>A0A1J1HLY6_9DIPT</name>
<gene>
    <name evidence="1" type="ORF">CLUMA_CG002792</name>
</gene>
<dbReference type="Proteomes" id="UP000183832">
    <property type="component" value="Unassembled WGS sequence"/>
</dbReference>
<reference evidence="1 2" key="1">
    <citation type="submission" date="2015-04" db="EMBL/GenBank/DDBJ databases">
        <authorList>
            <person name="Syromyatnikov M.Y."/>
            <person name="Popov V.N."/>
        </authorList>
    </citation>
    <scope>NUCLEOTIDE SEQUENCE [LARGE SCALE GENOMIC DNA]</scope>
</reference>
<dbReference type="AlphaFoldDB" id="A0A1J1HLY6"/>
<proteinExistence type="predicted"/>
<dbReference type="EMBL" id="CVRI01000010">
    <property type="protein sequence ID" value="CRK89053.1"/>
    <property type="molecule type" value="Genomic_DNA"/>
</dbReference>
<keyword evidence="2" id="KW-1185">Reference proteome</keyword>
<protein>
    <submittedName>
        <fullName evidence="1">CLUMA_CG002792, isoform A</fullName>
    </submittedName>
</protein>
<sequence length="63" mass="6839">MLSLHNGQHASCSQKLKGLLRGNIKATTQTHNNPTLAEISSKPLRNLSIISLIAKIEVGKTFD</sequence>
<organism evidence="1 2">
    <name type="scientific">Clunio marinus</name>
    <dbReference type="NCBI Taxonomy" id="568069"/>
    <lineage>
        <taxon>Eukaryota</taxon>
        <taxon>Metazoa</taxon>
        <taxon>Ecdysozoa</taxon>
        <taxon>Arthropoda</taxon>
        <taxon>Hexapoda</taxon>
        <taxon>Insecta</taxon>
        <taxon>Pterygota</taxon>
        <taxon>Neoptera</taxon>
        <taxon>Endopterygota</taxon>
        <taxon>Diptera</taxon>
        <taxon>Nematocera</taxon>
        <taxon>Chironomoidea</taxon>
        <taxon>Chironomidae</taxon>
        <taxon>Clunio</taxon>
    </lineage>
</organism>